<gene>
    <name evidence="1" type="ORF">C1707_08530</name>
    <name evidence="2" type="ORF">CFHF_18195</name>
</gene>
<evidence type="ECO:0008006" key="5">
    <source>
        <dbReference type="Google" id="ProtNLM"/>
    </source>
</evidence>
<dbReference type="KEGG" id="cfh:C1707_08530"/>
<evidence type="ECO:0000313" key="3">
    <source>
        <dbReference type="Proteomes" id="UP000234483"/>
    </source>
</evidence>
<reference evidence="1 4" key="2">
    <citation type="submission" date="2018-01" db="EMBL/GenBank/DDBJ databases">
        <title>Complete genome sequence of Caulobacter flavus RHGG3.</title>
        <authorList>
            <person name="Yang E."/>
        </authorList>
    </citation>
    <scope>NUCLEOTIDE SEQUENCE [LARGE SCALE GENOMIC DNA]</scope>
    <source>
        <strain evidence="1 4">RHGG3</strain>
    </source>
</reference>
<sequence length="132" mass="14219">MMGARDLQALEACDDASERNALALRLADARTPGLEAVLARLIVRPDLANNRGTLVHALAMLDCAPHLGLLVDLAIAGGFEVAHEAFSGLNGIDHVEGEAVRQGFVRLQAARAARPAEDWRRDLLDDLAELFE</sequence>
<proteinExistence type="predicted"/>
<accession>A0A2N5CQD1</accession>
<dbReference type="Proteomes" id="UP000234483">
    <property type="component" value="Unassembled WGS sequence"/>
</dbReference>
<evidence type="ECO:0000313" key="1">
    <source>
        <dbReference type="EMBL" id="AYV46297.1"/>
    </source>
</evidence>
<dbReference type="AlphaFoldDB" id="A0A2N5CQD1"/>
<name>A0A2N5CQD1_9CAUL</name>
<reference evidence="2 3" key="1">
    <citation type="submission" date="2017-12" db="EMBL/GenBank/DDBJ databases">
        <title>The genome sequence of Caulobacter flavus CGMCC1 15093.</title>
        <authorList>
            <person name="Gao J."/>
            <person name="Mao X."/>
            <person name="Sun J."/>
        </authorList>
    </citation>
    <scope>NUCLEOTIDE SEQUENCE [LARGE SCALE GENOMIC DNA]</scope>
    <source>
        <strain evidence="2 3">CGMCC1 15093</strain>
    </source>
</reference>
<dbReference type="EMBL" id="CP026100">
    <property type="protein sequence ID" value="AYV46297.1"/>
    <property type="molecule type" value="Genomic_DNA"/>
</dbReference>
<dbReference type="OrthoDB" id="7595985at2"/>
<protein>
    <recommendedName>
        <fullName evidence="5">DUF2336 domain-containing protein</fullName>
    </recommendedName>
</protein>
<dbReference type="Proteomes" id="UP000281192">
    <property type="component" value="Chromosome"/>
</dbReference>
<organism evidence="2 3">
    <name type="scientific">Caulobacter flavus</name>
    <dbReference type="NCBI Taxonomy" id="1679497"/>
    <lineage>
        <taxon>Bacteria</taxon>
        <taxon>Pseudomonadati</taxon>
        <taxon>Pseudomonadota</taxon>
        <taxon>Alphaproteobacteria</taxon>
        <taxon>Caulobacterales</taxon>
        <taxon>Caulobacteraceae</taxon>
        <taxon>Caulobacter</taxon>
    </lineage>
</organism>
<keyword evidence="4" id="KW-1185">Reference proteome</keyword>
<dbReference type="EMBL" id="PJRQ01000039">
    <property type="protein sequence ID" value="PLR10017.1"/>
    <property type="molecule type" value="Genomic_DNA"/>
</dbReference>
<evidence type="ECO:0000313" key="4">
    <source>
        <dbReference type="Proteomes" id="UP000281192"/>
    </source>
</evidence>
<evidence type="ECO:0000313" key="2">
    <source>
        <dbReference type="EMBL" id="PLR10017.1"/>
    </source>
</evidence>